<dbReference type="Gene3D" id="3.40.50.300">
    <property type="entry name" value="P-loop containing nucleotide triphosphate hydrolases"/>
    <property type="match status" value="2"/>
</dbReference>
<dbReference type="SUPFAM" id="SSF52540">
    <property type="entry name" value="P-loop containing nucleoside triphosphate hydrolases"/>
    <property type="match status" value="2"/>
</dbReference>
<name>A0ABU6WM73_9FABA</name>
<dbReference type="InterPro" id="IPR003593">
    <property type="entry name" value="AAA+_ATPase"/>
</dbReference>
<dbReference type="InterPro" id="IPR044974">
    <property type="entry name" value="Disease_R_plants"/>
</dbReference>
<accession>A0ABU6WM73</accession>
<evidence type="ECO:0000256" key="2">
    <source>
        <dbReference type="ARBA" id="ARBA00022737"/>
    </source>
</evidence>
<dbReference type="PRINTS" id="PR00364">
    <property type="entry name" value="DISEASERSIST"/>
</dbReference>
<dbReference type="InterPro" id="IPR042197">
    <property type="entry name" value="Apaf_helical"/>
</dbReference>
<evidence type="ECO:0000256" key="1">
    <source>
        <dbReference type="ARBA" id="ARBA00022614"/>
    </source>
</evidence>
<dbReference type="Gene3D" id="3.40.50.10140">
    <property type="entry name" value="Toll/interleukin-1 receptor homology (TIR) domain"/>
    <property type="match status" value="2"/>
</dbReference>
<evidence type="ECO:0000256" key="4">
    <source>
        <dbReference type="SAM" id="Coils"/>
    </source>
</evidence>
<dbReference type="SUPFAM" id="SSF52200">
    <property type="entry name" value="Toll/Interleukin receptor TIR domain"/>
    <property type="match status" value="2"/>
</dbReference>
<dbReference type="SMART" id="SM00255">
    <property type="entry name" value="TIR"/>
    <property type="match status" value="2"/>
</dbReference>
<evidence type="ECO:0000259" key="5">
    <source>
        <dbReference type="PROSITE" id="PS50104"/>
    </source>
</evidence>
<dbReference type="Pfam" id="PF01582">
    <property type="entry name" value="TIR"/>
    <property type="match status" value="2"/>
</dbReference>
<dbReference type="SUPFAM" id="SSF46785">
    <property type="entry name" value="Winged helix' DNA-binding domain"/>
    <property type="match status" value="1"/>
</dbReference>
<dbReference type="SUPFAM" id="SSF52058">
    <property type="entry name" value="L domain-like"/>
    <property type="match status" value="1"/>
</dbReference>
<evidence type="ECO:0000313" key="6">
    <source>
        <dbReference type="EMBL" id="MED6186115.1"/>
    </source>
</evidence>
<dbReference type="InterPro" id="IPR032675">
    <property type="entry name" value="LRR_dom_sf"/>
</dbReference>
<reference evidence="6 7" key="1">
    <citation type="journal article" date="2023" name="Plants (Basel)">
        <title>Bridging the Gap: Combining Genomics and Transcriptomics Approaches to Understand Stylosanthes scabra, an Orphan Legume from the Brazilian Caatinga.</title>
        <authorList>
            <person name="Ferreira-Neto J.R.C."/>
            <person name="da Silva M.D."/>
            <person name="Binneck E."/>
            <person name="de Melo N.F."/>
            <person name="da Silva R.H."/>
            <person name="de Melo A.L.T.M."/>
            <person name="Pandolfi V."/>
            <person name="Bustamante F.O."/>
            <person name="Brasileiro-Vidal A.C."/>
            <person name="Benko-Iseppon A.M."/>
        </authorList>
    </citation>
    <scope>NUCLEOTIDE SEQUENCE [LARGE SCALE GENOMIC DNA]</scope>
    <source>
        <tissue evidence="6">Leaves</tissue>
    </source>
</reference>
<comment type="caution">
    <text evidence="6">The sequence shown here is derived from an EMBL/GenBank/DDBJ whole genome shotgun (WGS) entry which is preliminary data.</text>
</comment>
<keyword evidence="7" id="KW-1185">Reference proteome</keyword>
<dbReference type="InterPro" id="IPR058192">
    <property type="entry name" value="WHD_ROQ1-like"/>
</dbReference>
<proteinExistence type="predicted"/>
<protein>
    <recommendedName>
        <fullName evidence="5">TIR domain-containing protein</fullName>
    </recommendedName>
</protein>
<dbReference type="SMART" id="SM00382">
    <property type="entry name" value="AAA"/>
    <property type="match status" value="2"/>
</dbReference>
<dbReference type="EMBL" id="JASCZI010181852">
    <property type="protein sequence ID" value="MED6186115.1"/>
    <property type="molecule type" value="Genomic_DNA"/>
</dbReference>
<dbReference type="InterPro" id="IPR002182">
    <property type="entry name" value="NB-ARC"/>
</dbReference>
<feature type="domain" description="TIR" evidence="5">
    <location>
        <begin position="2"/>
        <end position="169"/>
    </location>
</feature>
<dbReference type="Gene3D" id="1.10.8.430">
    <property type="entry name" value="Helical domain of apoptotic protease-activating factors"/>
    <property type="match status" value="2"/>
</dbReference>
<dbReference type="PANTHER" id="PTHR11017:SF271">
    <property type="entry name" value="DISEASE RESISTANCE PROTEIN (TIR-NBS-LRR CLASS) FAMILY"/>
    <property type="match status" value="1"/>
</dbReference>
<keyword evidence="4" id="KW-0175">Coiled coil</keyword>
<dbReference type="PANTHER" id="PTHR11017">
    <property type="entry name" value="LEUCINE-RICH REPEAT-CONTAINING PROTEIN"/>
    <property type="match status" value="1"/>
</dbReference>
<dbReference type="InterPro" id="IPR000157">
    <property type="entry name" value="TIR_dom"/>
</dbReference>
<dbReference type="InterPro" id="IPR035897">
    <property type="entry name" value="Toll_tir_struct_dom_sf"/>
</dbReference>
<gene>
    <name evidence="6" type="ORF">PIB30_063688</name>
</gene>
<dbReference type="Proteomes" id="UP001341840">
    <property type="component" value="Unassembled WGS sequence"/>
</dbReference>
<dbReference type="Pfam" id="PF00931">
    <property type="entry name" value="NB-ARC"/>
    <property type="match status" value="2"/>
</dbReference>
<dbReference type="Pfam" id="PF23282">
    <property type="entry name" value="WHD_ROQ1"/>
    <property type="match status" value="2"/>
</dbReference>
<keyword evidence="1" id="KW-0433">Leucine-rich repeat</keyword>
<dbReference type="InterPro" id="IPR027417">
    <property type="entry name" value="P-loop_NTPase"/>
</dbReference>
<dbReference type="InterPro" id="IPR036390">
    <property type="entry name" value="WH_DNA-bd_sf"/>
</dbReference>
<sequence>MEVYHVYMSFRGETRFGFTSHLYQAFRRAGIHTFKDDDMDLGIEEEITYTLIQAIEASKVFVVVFSENYAGSSWCLDELTKIMECRSSIGQTVVPVFYRVDPADVRHQRGPFEVAFQRHMNRFSDEGERVHAWRAALTQAANLPGFEISVDQYEPDIIKKIVRHVSGLLAVSQVFFRTKHLVGVQSRTEEVIQQLHSHTSPDGVVLMGIWGMGGVGKSTIANAVYNQIRHDFDSSMLLTNIREVWERNHQVFLQDQLLNGICKAEMHIQNIDSGVAELKKRLRLERVFIVLDDLDNVNQLNALCGSREWFGAGSIIIITTRDRRLLRMIGVDHVYQVKEMDSSESLELFSWNAFKQASPLEEFAKLTEDVVAYCEGLPLALATIGRELFGKMKDEWENVLGGLKRLPHPDVHKVLKISYDGLNDDRQKEIFLAIASFCIGMEKGEVLQTLKDAFGHRENGISFLEEPSLITFDHQDRVQMHPLLRDTGREIVREQSRTEAQRSIYDVFVSFRGKDSRSGFTSHLHSSLQNAGITVFKDDDDVDGLQRGERISIALLKAIGLSACSVLVLSTHYGDSKWCLQELENIMVCHRTKGHLVFPVFLGVDPADVRHQRKESDFGKAFESLINGKRPVEKDKEQRWREDLREVSNFSGMTVQNYSVGVSCRYPQTTVPEHTGSVQGALDPNSSRVKLPKQFGNESEDIKRIVKHVTRLLDKTELFVAEHPVGVTPRVQKVIDKLHNNQTTRDVLILGIKGMGGIGKTTIAKAIYNQMCRDFEARSFLQNIGETWQQDNGQVRLQQRLLEDIFRATRIHIHSIDFGKQILMERLGAKRVLILLDDVTDSDQLNALCGGGKWCRPGSVVIITTRHDNLLPVCGLTEDIKEMNEAESLELFSWHAFKQACPPKEDFVKLSKDVVEYSNGLPLALEVLGSHLFGREIKDWESTLESLKSIPPCKVQKKLQISFDALSNNYEKEIFLDIACFFIGMDRNDVVQILKGCGLLTAENGISVLKERNLITVDSNNMLGMHNLLRDMARAIICERSLELEKRSRLWYDEDEAVLELLENHEGTDLVAKGLSLKSPTTNSIPLRKKAFKNLTRLKLLQLAGVQLNGEFKYHSGYLKWMSWHGFPLRHTPVDCHQPNIVSIELESSKLQVLWKKSRLLRQLKILNLSHSHDLIKTPDFSFLPNLEKLVLKDCTKLSSISYTIGTLQKILLINLEGCTDLSGLPRRMYKLKSLETLILCGCSKLEKLEEDLEQMESLAVLRADNTAIVQVPHALARLRNIEHVSLCGYEGLACDVIPSVMFYLWTSPNMLSGSSSTVFTCGKYYGPRLQIKGDVSVDTDNVANSKELGMNFSQSKSSLNFLLIQMGLDNSVTETIQNTSSLNNELGDFLLPHPSLLTIIGEGSSVIFQVLQMNGRNLKSMMLRIVFYSSSTFIPTTEGLILENVWISNLTRDTSNIYNGDKLASLKDEDREILMSNLEPGDTVQVDVALGYGFIVKNTIVYLIYDDEPPTEENSEQCNDDEDDNISSVGGIVVADVDEGALSVDVIATDNDEDLTVFGVHDVVAGMNEIVSGVDAMEEDKDDVTVASVDDVTVANLNRNTTSTDNMTPISNGFGANEIASSVDNNDDDVTAIGDEKVGNNLYVAAVVVERQQVETISTTKSFESKSEGLIPLVQAPIGSNTDSEITLTNKETVEKTQESIRISQSITELRVNPTSPVTPIIPMTVAEGDELHENIDLLISELDETLSESYIMYPTSGSSQVPSHSVISIFQQMQLLLDNELEALVEDGNIKNQLLGYMAQLGQIMESSQVPKDLLSLVTKIRHFYEDFLNDFPSDQEVLHNHQRLIDSKNGLQEKLEAVKAKQEHFSASISKGKERVNEMSKEINELEVQLKALHAKRQKLQSSVERCEVESVNINRKLETLVKENEEVVNTLKESESALKKAELSKQSYERKLAVLKRAFPGNTGH</sequence>
<feature type="coiled-coil region" evidence="4">
    <location>
        <begin position="1844"/>
        <end position="1962"/>
    </location>
</feature>
<evidence type="ECO:0000256" key="3">
    <source>
        <dbReference type="ARBA" id="ARBA00022821"/>
    </source>
</evidence>
<feature type="domain" description="TIR" evidence="5">
    <location>
        <begin position="503"/>
        <end position="648"/>
    </location>
</feature>
<evidence type="ECO:0000313" key="7">
    <source>
        <dbReference type="Proteomes" id="UP001341840"/>
    </source>
</evidence>
<organism evidence="6 7">
    <name type="scientific">Stylosanthes scabra</name>
    <dbReference type="NCBI Taxonomy" id="79078"/>
    <lineage>
        <taxon>Eukaryota</taxon>
        <taxon>Viridiplantae</taxon>
        <taxon>Streptophyta</taxon>
        <taxon>Embryophyta</taxon>
        <taxon>Tracheophyta</taxon>
        <taxon>Spermatophyta</taxon>
        <taxon>Magnoliopsida</taxon>
        <taxon>eudicotyledons</taxon>
        <taxon>Gunneridae</taxon>
        <taxon>Pentapetalae</taxon>
        <taxon>rosids</taxon>
        <taxon>fabids</taxon>
        <taxon>Fabales</taxon>
        <taxon>Fabaceae</taxon>
        <taxon>Papilionoideae</taxon>
        <taxon>50 kb inversion clade</taxon>
        <taxon>dalbergioids sensu lato</taxon>
        <taxon>Dalbergieae</taxon>
        <taxon>Pterocarpus clade</taxon>
        <taxon>Stylosanthes</taxon>
    </lineage>
</organism>
<keyword evidence="2" id="KW-0677">Repeat</keyword>
<keyword evidence="3" id="KW-0611">Plant defense</keyword>
<dbReference type="Gene3D" id="3.80.10.10">
    <property type="entry name" value="Ribonuclease Inhibitor"/>
    <property type="match status" value="1"/>
</dbReference>
<dbReference type="PROSITE" id="PS50104">
    <property type="entry name" value="TIR"/>
    <property type="match status" value="2"/>
</dbReference>